<keyword evidence="8" id="KW-1133">Transmembrane helix</keyword>
<dbReference type="GO" id="GO:0004180">
    <property type="term" value="F:carboxypeptidase activity"/>
    <property type="evidence" value="ECO:0007669"/>
    <property type="project" value="UniProtKB-KW"/>
</dbReference>
<evidence type="ECO:0000256" key="1">
    <source>
        <dbReference type="ARBA" id="ARBA00007164"/>
    </source>
</evidence>
<keyword evidence="8" id="KW-0812">Transmembrane</keyword>
<organism evidence="11 12">
    <name type="scientific">Luedemannella flava</name>
    <dbReference type="NCBI Taxonomy" id="349316"/>
    <lineage>
        <taxon>Bacteria</taxon>
        <taxon>Bacillati</taxon>
        <taxon>Actinomycetota</taxon>
        <taxon>Actinomycetes</taxon>
        <taxon>Micromonosporales</taxon>
        <taxon>Micromonosporaceae</taxon>
        <taxon>Luedemannella</taxon>
    </lineage>
</organism>
<keyword evidence="11" id="KW-0645">Protease</keyword>
<dbReference type="InterPro" id="IPR012338">
    <property type="entry name" value="Beta-lactam/transpept-like"/>
</dbReference>
<dbReference type="EMBL" id="BAAALT010000012">
    <property type="protein sequence ID" value="GAA1786952.1"/>
    <property type="molecule type" value="Genomic_DNA"/>
</dbReference>
<dbReference type="InterPro" id="IPR001967">
    <property type="entry name" value="Peptidase_S11_N"/>
</dbReference>
<feature type="signal peptide" evidence="9">
    <location>
        <begin position="1"/>
        <end position="27"/>
    </location>
</feature>
<reference evidence="12" key="1">
    <citation type="journal article" date="2019" name="Int. J. Syst. Evol. Microbiol.">
        <title>The Global Catalogue of Microorganisms (GCM) 10K type strain sequencing project: providing services to taxonomists for standard genome sequencing and annotation.</title>
        <authorList>
            <consortium name="The Broad Institute Genomics Platform"/>
            <consortium name="The Broad Institute Genome Sequencing Center for Infectious Disease"/>
            <person name="Wu L."/>
            <person name="Ma J."/>
        </authorList>
    </citation>
    <scope>NUCLEOTIDE SEQUENCE [LARGE SCALE GENOMIC DNA]</scope>
    <source>
        <strain evidence="12">JCM 13250</strain>
    </source>
</reference>
<keyword evidence="4" id="KW-0133">Cell shape</keyword>
<dbReference type="InterPro" id="IPR018044">
    <property type="entry name" value="Peptidase_S11"/>
</dbReference>
<keyword evidence="5" id="KW-0573">Peptidoglycan synthesis</keyword>
<evidence type="ECO:0000256" key="8">
    <source>
        <dbReference type="SAM" id="Phobius"/>
    </source>
</evidence>
<feature type="transmembrane region" description="Helical" evidence="8">
    <location>
        <begin position="384"/>
        <end position="403"/>
    </location>
</feature>
<feature type="chain" id="PRO_5047357432" evidence="9">
    <location>
        <begin position="28"/>
        <end position="414"/>
    </location>
</feature>
<keyword evidence="6" id="KW-0961">Cell wall biogenesis/degradation</keyword>
<name>A0ABP4XSE2_9ACTN</name>
<evidence type="ECO:0000313" key="11">
    <source>
        <dbReference type="EMBL" id="GAA1786952.1"/>
    </source>
</evidence>
<keyword evidence="2 9" id="KW-0732">Signal</keyword>
<accession>A0ABP4XSE2</accession>
<keyword evidence="12" id="KW-1185">Reference proteome</keyword>
<evidence type="ECO:0000256" key="7">
    <source>
        <dbReference type="RuleBase" id="RU004016"/>
    </source>
</evidence>
<keyword evidence="3" id="KW-0378">Hydrolase</keyword>
<evidence type="ECO:0000256" key="9">
    <source>
        <dbReference type="SAM" id="SignalP"/>
    </source>
</evidence>
<evidence type="ECO:0000256" key="6">
    <source>
        <dbReference type="ARBA" id="ARBA00023316"/>
    </source>
</evidence>
<sequence>MSPSRAAAALLLSVAAVAVTAPTPAFAQAPAESCLTTKLASPRPKASPLPTHPAGAPVIGGDRLAAPGLVVPEDATPLPKNITARSWLVADLDTGQVLGACGAHEYGAPASVQKLLLAATVMGRLDPKQTVSVTAEDLQYEPGSSAVGLVLGGRYTIRTLWLGLLLNSGNDAANVLARLGGGTAGVRGTVADMNKLARDIGAWDTRAVTPSGLDGRGQVTSAYDLALIARICFNRKDFLSYAQTSTTVIPAQKPRYGSFQIQNDVPFTFEYKGALGGKTGFTDPARHTFVGVAERNGHRLVVTILGAERRPAQGWQQGAALLDWGFETIGSDPIGTLVSSADVSAINAPVAATPSATAAAAEPTPKPAPVALPRTSGARWLPPWAVFTIVALGIAVLTGIGAAQSRKSKRRRRR</sequence>
<feature type="domain" description="Peptidase S11 D-alanyl-D-alanine carboxypeptidase A N-terminal" evidence="10">
    <location>
        <begin position="78"/>
        <end position="308"/>
    </location>
</feature>
<evidence type="ECO:0000256" key="5">
    <source>
        <dbReference type="ARBA" id="ARBA00022984"/>
    </source>
</evidence>
<dbReference type="Proteomes" id="UP001500218">
    <property type="component" value="Unassembled WGS sequence"/>
</dbReference>
<dbReference type="Gene3D" id="3.40.710.10">
    <property type="entry name" value="DD-peptidase/beta-lactamase superfamily"/>
    <property type="match status" value="1"/>
</dbReference>
<dbReference type="PANTHER" id="PTHR21581:SF33">
    <property type="entry name" value="D-ALANYL-D-ALANINE CARBOXYPEPTIDASE DACB"/>
    <property type="match status" value="1"/>
</dbReference>
<evidence type="ECO:0000256" key="2">
    <source>
        <dbReference type="ARBA" id="ARBA00022729"/>
    </source>
</evidence>
<keyword evidence="8" id="KW-0472">Membrane</keyword>
<evidence type="ECO:0000256" key="3">
    <source>
        <dbReference type="ARBA" id="ARBA00022801"/>
    </source>
</evidence>
<evidence type="ECO:0000256" key="4">
    <source>
        <dbReference type="ARBA" id="ARBA00022960"/>
    </source>
</evidence>
<evidence type="ECO:0000313" key="12">
    <source>
        <dbReference type="Proteomes" id="UP001500218"/>
    </source>
</evidence>
<comment type="caution">
    <text evidence="11">The sequence shown here is derived from an EMBL/GenBank/DDBJ whole genome shotgun (WGS) entry which is preliminary data.</text>
</comment>
<proteinExistence type="inferred from homology"/>
<dbReference type="RefSeq" id="WP_344126001.1">
    <property type="nucleotide sequence ID" value="NZ_BAAALT010000012.1"/>
</dbReference>
<comment type="similarity">
    <text evidence="1 7">Belongs to the peptidase S11 family.</text>
</comment>
<keyword evidence="11" id="KW-0121">Carboxypeptidase</keyword>
<dbReference type="PANTHER" id="PTHR21581">
    <property type="entry name" value="D-ALANYL-D-ALANINE CARBOXYPEPTIDASE"/>
    <property type="match status" value="1"/>
</dbReference>
<evidence type="ECO:0000259" key="10">
    <source>
        <dbReference type="Pfam" id="PF00768"/>
    </source>
</evidence>
<dbReference type="SUPFAM" id="SSF56601">
    <property type="entry name" value="beta-lactamase/transpeptidase-like"/>
    <property type="match status" value="1"/>
</dbReference>
<gene>
    <name evidence="11" type="ORF">GCM10009682_06300</name>
</gene>
<dbReference type="Pfam" id="PF00768">
    <property type="entry name" value="Peptidase_S11"/>
    <property type="match status" value="1"/>
</dbReference>
<protein>
    <submittedName>
        <fullName evidence="11">D-alanyl-D-alanine carboxypeptidase family protein</fullName>
    </submittedName>
</protein>
<dbReference type="PRINTS" id="PR00725">
    <property type="entry name" value="DADACBPTASE1"/>
</dbReference>